<name>A0AAD4E2Y2_9AGAM</name>
<dbReference type="EMBL" id="JABBWK010000037">
    <property type="protein sequence ID" value="KAG1898765.1"/>
    <property type="molecule type" value="Genomic_DNA"/>
</dbReference>
<protein>
    <submittedName>
        <fullName evidence="1">Uncharacterized protein</fullName>
    </submittedName>
</protein>
<dbReference type="AlphaFoldDB" id="A0AAD4E2Y2"/>
<organism evidence="1 2">
    <name type="scientific">Suillus fuscotomentosus</name>
    <dbReference type="NCBI Taxonomy" id="1912939"/>
    <lineage>
        <taxon>Eukaryota</taxon>
        <taxon>Fungi</taxon>
        <taxon>Dikarya</taxon>
        <taxon>Basidiomycota</taxon>
        <taxon>Agaricomycotina</taxon>
        <taxon>Agaricomycetes</taxon>
        <taxon>Agaricomycetidae</taxon>
        <taxon>Boletales</taxon>
        <taxon>Suillineae</taxon>
        <taxon>Suillaceae</taxon>
        <taxon>Suillus</taxon>
    </lineage>
</organism>
<keyword evidence="2" id="KW-1185">Reference proteome</keyword>
<reference evidence="1" key="1">
    <citation type="journal article" date="2020" name="New Phytol.">
        <title>Comparative genomics reveals dynamic genome evolution in host specialist ectomycorrhizal fungi.</title>
        <authorList>
            <person name="Lofgren L.A."/>
            <person name="Nguyen N.H."/>
            <person name="Vilgalys R."/>
            <person name="Ruytinx J."/>
            <person name="Liao H.L."/>
            <person name="Branco S."/>
            <person name="Kuo A."/>
            <person name="LaButti K."/>
            <person name="Lipzen A."/>
            <person name="Andreopoulos W."/>
            <person name="Pangilinan J."/>
            <person name="Riley R."/>
            <person name="Hundley H."/>
            <person name="Na H."/>
            <person name="Barry K."/>
            <person name="Grigoriev I.V."/>
            <person name="Stajich J.E."/>
            <person name="Kennedy P.G."/>
        </authorList>
    </citation>
    <scope>NUCLEOTIDE SEQUENCE</scope>
    <source>
        <strain evidence="1">FC203</strain>
    </source>
</reference>
<accession>A0AAD4E2Y2</accession>
<sequence>MYVPSCGIRTSEVFERSHHYKQAWPDRTQAEVCTPPVPQHVQYVPVKTGGLASISDYQASTSLLTDLQILTNPSISDGQDILGEGNIEVAAVTAIFEVQHVCNDYFRILCTTFTRRLFYFSQPKLLRMHYD</sequence>
<dbReference type="Gene3D" id="3.20.200.10">
    <property type="entry name" value="MHCK/EF2 kinase"/>
    <property type="match status" value="1"/>
</dbReference>
<comment type="caution">
    <text evidence="1">The sequence shown here is derived from an EMBL/GenBank/DDBJ whole genome shotgun (WGS) entry which is preliminary data.</text>
</comment>
<gene>
    <name evidence="1" type="ORF">F5891DRAFT_447944</name>
</gene>
<dbReference type="Proteomes" id="UP001195769">
    <property type="component" value="Unassembled WGS sequence"/>
</dbReference>
<dbReference type="GeneID" id="64666167"/>
<evidence type="ECO:0000313" key="2">
    <source>
        <dbReference type="Proteomes" id="UP001195769"/>
    </source>
</evidence>
<evidence type="ECO:0000313" key="1">
    <source>
        <dbReference type="EMBL" id="KAG1898765.1"/>
    </source>
</evidence>
<proteinExistence type="predicted"/>
<dbReference type="RefSeq" id="XP_041224341.1">
    <property type="nucleotide sequence ID" value="XM_041371869.1"/>
</dbReference>